<dbReference type="Pfam" id="PF03900">
    <property type="entry name" value="Porphobil_deamC"/>
    <property type="match status" value="1"/>
</dbReference>
<dbReference type="InterPro" id="IPR022419">
    <property type="entry name" value="Porphobilin_deaminase_cofac_BS"/>
</dbReference>
<dbReference type="PROSITE" id="PS00533">
    <property type="entry name" value="PORPHOBILINOGEN_DEAM"/>
    <property type="match status" value="1"/>
</dbReference>
<dbReference type="EMBL" id="BARS01002305">
    <property type="protein sequence ID" value="GAF83993.1"/>
    <property type="molecule type" value="Genomic_DNA"/>
</dbReference>
<sequence length="135" mass="14664">RPEFALLQPEEFLTAPGQGALAVQVRAEDTELAELVSRLDDEPTRIETQAERYVLAAMHGGCSIPLGVYARITGDHLTINAMIADIDGKNLIKRSSSSPISQSKACAQKLAEELLEAGGKEILDQIKNSRKDFNS</sequence>
<dbReference type="InterPro" id="IPR000860">
    <property type="entry name" value="HemC"/>
</dbReference>
<accession>X0SSB0</accession>
<feature type="domain" description="Porphobilinogen deaminase C-terminal" evidence="1">
    <location>
        <begin position="47"/>
        <end position="115"/>
    </location>
</feature>
<dbReference type="PANTHER" id="PTHR11557:SF0">
    <property type="entry name" value="PORPHOBILINOGEN DEAMINASE"/>
    <property type="match status" value="1"/>
</dbReference>
<dbReference type="InterPro" id="IPR036803">
    <property type="entry name" value="Porphobilinogen_deaminase_C_sf"/>
</dbReference>
<dbReference type="PANTHER" id="PTHR11557">
    <property type="entry name" value="PORPHOBILINOGEN DEAMINASE"/>
    <property type="match status" value="1"/>
</dbReference>
<dbReference type="InterPro" id="IPR022418">
    <property type="entry name" value="Porphobilinogen_deaminase_C"/>
</dbReference>
<evidence type="ECO:0000259" key="1">
    <source>
        <dbReference type="Pfam" id="PF03900"/>
    </source>
</evidence>
<dbReference type="Gene3D" id="3.30.160.40">
    <property type="entry name" value="Porphobilinogen deaminase, C-terminal domain"/>
    <property type="match status" value="1"/>
</dbReference>
<proteinExistence type="predicted"/>
<dbReference type="GO" id="GO:0005737">
    <property type="term" value="C:cytoplasm"/>
    <property type="evidence" value="ECO:0007669"/>
    <property type="project" value="TreeGrafter"/>
</dbReference>
<reference evidence="2" key="1">
    <citation type="journal article" date="2014" name="Front. Microbiol.">
        <title>High frequency of phylogenetically diverse reductive dehalogenase-homologous genes in deep subseafloor sedimentary metagenomes.</title>
        <authorList>
            <person name="Kawai M."/>
            <person name="Futagami T."/>
            <person name="Toyoda A."/>
            <person name="Takaki Y."/>
            <person name="Nishi S."/>
            <person name="Hori S."/>
            <person name="Arai W."/>
            <person name="Tsubouchi T."/>
            <person name="Morono Y."/>
            <person name="Uchiyama I."/>
            <person name="Ito T."/>
            <person name="Fujiyama A."/>
            <person name="Inagaki F."/>
            <person name="Takami H."/>
        </authorList>
    </citation>
    <scope>NUCLEOTIDE SEQUENCE</scope>
    <source>
        <strain evidence="2">Expedition CK06-06</strain>
    </source>
</reference>
<gene>
    <name evidence="2" type="ORF">S01H1_04355</name>
</gene>
<feature type="non-terminal residue" evidence="2">
    <location>
        <position position="1"/>
    </location>
</feature>
<protein>
    <recommendedName>
        <fullName evidence="1">Porphobilinogen deaminase C-terminal domain-containing protein</fullName>
    </recommendedName>
</protein>
<comment type="caution">
    <text evidence="2">The sequence shown here is derived from an EMBL/GenBank/DDBJ whole genome shotgun (WGS) entry which is preliminary data.</text>
</comment>
<evidence type="ECO:0000313" key="2">
    <source>
        <dbReference type="EMBL" id="GAF83993.1"/>
    </source>
</evidence>
<organism evidence="2">
    <name type="scientific">marine sediment metagenome</name>
    <dbReference type="NCBI Taxonomy" id="412755"/>
    <lineage>
        <taxon>unclassified sequences</taxon>
        <taxon>metagenomes</taxon>
        <taxon>ecological metagenomes</taxon>
    </lineage>
</organism>
<dbReference type="AlphaFoldDB" id="X0SSB0"/>
<name>X0SSB0_9ZZZZ</name>
<dbReference type="SUPFAM" id="SSF54782">
    <property type="entry name" value="Porphobilinogen deaminase (hydroxymethylbilane synthase), C-terminal domain"/>
    <property type="match status" value="1"/>
</dbReference>
<dbReference type="GO" id="GO:0004418">
    <property type="term" value="F:hydroxymethylbilane synthase activity"/>
    <property type="evidence" value="ECO:0007669"/>
    <property type="project" value="InterPro"/>
</dbReference>
<dbReference type="GO" id="GO:0006783">
    <property type="term" value="P:heme biosynthetic process"/>
    <property type="evidence" value="ECO:0007669"/>
    <property type="project" value="TreeGrafter"/>
</dbReference>